<evidence type="ECO:0000313" key="1">
    <source>
        <dbReference type="EMBL" id="KAH7926109.1"/>
    </source>
</evidence>
<organism evidence="1 2">
    <name type="scientific">Leucogyrophana mollusca</name>
    <dbReference type="NCBI Taxonomy" id="85980"/>
    <lineage>
        <taxon>Eukaryota</taxon>
        <taxon>Fungi</taxon>
        <taxon>Dikarya</taxon>
        <taxon>Basidiomycota</taxon>
        <taxon>Agaricomycotina</taxon>
        <taxon>Agaricomycetes</taxon>
        <taxon>Agaricomycetidae</taxon>
        <taxon>Boletales</taxon>
        <taxon>Boletales incertae sedis</taxon>
        <taxon>Leucogyrophana</taxon>
    </lineage>
</organism>
<accession>A0ACB8BKI5</accession>
<dbReference type="EMBL" id="MU266389">
    <property type="protein sequence ID" value="KAH7926109.1"/>
    <property type="molecule type" value="Genomic_DNA"/>
</dbReference>
<protein>
    <submittedName>
        <fullName evidence="1">Uncharacterized protein</fullName>
    </submittedName>
</protein>
<keyword evidence="2" id="KW-1185">Reference proteome</keyword>
<sequence>MPCQARTLLYKLSIRLNLSSTLQVSIESINIVTASRYTGGQIRPTYSHDFSAVATGAVVMYDQVLNFSQEVDHIWNRRWGPTTALYLVARYSGSVHVFTHLALTVRLNWTLKVIEIIYIISNWSYNVFLTAMQAILLMRVVALCNRSKAVLVFLSACFFCQTTVVVAISAKQFNFSFVRQSILSFGPAIGSVVQAIDMDYSIFGPLPAVQTVVQLAFDMVLFGFALFAFSRHAVEARALAGGWSVNPLVKLLAADQTLYFLCYALYQALTIPESLPSCSNAQYETLDIWSNVLFALIVIFGPRMVVRLRAEELRSREGTLQDELSTIQFGSGDPSVLPSVTGEEGGELETVLGGDSLENRVG</sequence>
<dbReference type="Proteomes" id="UP000790709">
    <property type="component" value="Unassembled WGS sequence"/>
</dbReference>
<evidence type="ECO:0000313" key="2">
    <source>
        <dbReference type="Proteomes" id="UP000790709"/>
    </source>
</evidence>
<proteinExistence type="predicted"/>
<name>A0ACB8BKI5_9AGAM</name>
<reference evidence="1" key="1">
    <citation type="journal article" date="2021" name="New Phytol.">
        <title>Evolutionary innovations through gain and loss of genes in the ectomycorrhizal Boletales.</title>
        <authorList>
            <person name="Wu G."/>
            <person name="Miyauchi S."/>
            <person name="Morin E."/>
            <person name="Kuo A."/>
            <person name="Drula E."/>
            <person name="Varga T."/>
            <person name="Kohler A."/>
            <person name="Feng B."/>
            <person name="Cao Y."/>
            <person name="Lipzen A."/>
            <person name="Daum C."/>
            <person name="Hundley H."/>
            <person name="Pangilinan J."/>
            <person name="Johnson J."/>
            <person name="Barry K."/>
            <person name="LaButti K."/>
            <person name="Ng V."/>
            <person name="Ahrendt S."/>
            <person name="Min B."/>
            <person name="Choi I.G."/>
            <person name="Park H."/>
            <person name="Plett J.M."/>
            <person name="Magnuson J."/>
            <person name="Spatafora J.W."/>
            <person name="Nagy L.G."/>
            <person name="Henrissat B."/>
            <person name="Grigoriev I.V."/>
            <person name="Yang Z.L."/>
            <person name="Xu J."/>
            <person name="Martin F.M."/>
        </authorList>
    </citation>
    <scope>NUCLEOTIDE SEQUENCE</scope>
    <source>
        <strain evidence="1">KUC20120723A-06</strain>
    </source>
</reference>
<gene>
    <name evidence="1" type="ORF">BV22DRAFT_385331</name>
</gene>
<comment type="caution">
    <text evidence="1">The sequence shown here is derived from an EMBL/GenBank/DDBJ whole genome shotgun (WGS) entry which is preliminary data.</text>
</comment>